<dbReference type="AlphaFoldDB" id="A0A5B0MFH0"/>
<feature type="region of interest" description="Disordered" evidence="1">
    <location>
        <begin position="58"/>
        <end position="95"/>
    </location>
</feature>
<reference evidence="3 4" key="1">
    <citation type="submission" date="2019-05" db="EMBL/GenBank/DDBJ databases">
        <title>Emergence of the Ug99 lineage of the wheat stem rust pathogen through somatic hybridization.</title>
        <authorList>
            <person name="Li F."/>
            <person name="Upadhyaya N.M."/>
            <person name="Sperschneider J."/>
            <person name="Matny O."/>
            <person name="Nguyen-Phuc H."/>
            <person name="Mago R."/>
            <person name="Raley C."/>
            <person name="Miller M.E."/>
            <person name="Silverstein K.A.T."/>
            <person name="Henningsen E."/>
            <person name="Hirsch C.D."/>
            <person name="Visser B."/>
            <person name="Pretorius Z.A."/>
            <person name="Steffenson B.J."/>
            <person name="Schwessinger B."/>
            <person name="Dodds P.N."/>
            <person name="Figueroa M."/>
        </authorList>
    </citation>
    <scope>NUCLEOTIDE SEQUENCE [LARGE SCALE GENOMIC DNA]</scope>
    <source>
        <strain evidence="3">21-0</strain>
    </source>
</reference>
<feature type="signal peptide" evidence="2">
    <location>
        <begin position="1"/>
        <end position="19"/>
    </location>
</feature>
<evidence type="ECO:0000256" key="2">
    <source>
        <dbReference type="SAM" id="SignalP"/>
    </source>
</evidence>
<dbReference type="OrthoDB" id="2496723at2759"/>
<dbReference type="EMBL" id="VSWC01000157">
    <property type="protein sequence ID" value="KAA1074640.1"/>
    <property type="molecule type" value="Genomic_DNA"/>
</dbReference>
<proteinExistence type="predicted"/>
<name>A0A5B0MFH0_PUCGR</name>
<evidence type="ECO:0000313" key="4">
    <source>
        <dbReference type="Proteomes" id="UP000324748"/>
    </source>
</evidence>
<feature type="compositionally biased region" description="Basic and acidic residues" evidence="1">
    <location>
        <begin position="226"/>
        <end position="244"/>
    </location>
</feature>
<keyword evidence="4" id="KW-1185">Reference proteome</keyword>
<keyword evidence="2" id="KW-0732">Signal</keyword>
<evidence type="ECO:0000256" key="1">
    <source>
        <dbReference type="SAM" id="MobiDB-lite"/>
    </source>
</evidence>
<sequence length="837" mass="96133">MKNLLRWVLILWPVRTVRLGVPSSESVEATRAEINFWADHGLSNESIVFRVSAPATDSSQQVHQCRSSERSNLPSTGLTLSPTGSEPASKLNPRPLEPEIQEIDFLGSWGKNSFEQSGSNQRPLYWDHISEIDEDDDRHLYHREKRLKVQPAQDPRTLDLLQNFQLDRAPATIASSSSHHSPAVSRLEIPISHSSSDGARQSIERVGGDAPQIFHQANPIDSIEGLNKDTHAESSGRSQERQHEASNPAEASTFQVQENANLKKDFISLRDIHPITSTWIYSVKLGVTDSLYKEITDTNEKDISSFIKSLALKLNPSMNENQQAERLIEELTSPESSNNLKEFVHLLWCINSMFIASFKRENEHYISEQLSVQAWLLNLVEESGKRESVSMQAQDAEESLINLLRKALASRYSAPTYSMYKNLDTVLPNGAVCPSQLLMTETVINILASYYKSQNLNKWKSLFKKDMEFVDALKRSRGWNPRPSQIITKPKTEIENKESIDFFPWNERIPDGSMIAIRNQRTLFFGGRGKFDIEGRVMAMESLSGNNSVLMIGFVPRHKWLSSEEPEKLWALISSIESYHENYIEEHLKPLLRPPDFQQMATELTTWRFENPENLRKYPVRFDSGYIRKNFHRDVQRVLGLIWKIHSRLVESFGCELAGDFILQEQQALSKEFYRLLTLSDIPESNKLYPQTPTIENSVDLQQKIIEALDSDGAREIYKIKKRKHKITSKEIAISKIAVEVMSIYYWRINPSKWLQIFQGVEAFVLNLAQLATRLITKRSFDTIKENHYEKIGQVKILPWKNYLIEADERSVNIKRAFHLYRTSKNIFAKVESIQGI</sequence>
<feature type="chain" id="PRO_5023002223" evidence="2">
    <location>
        <begin position="20"/>
        <end position="837"/>
    </location>
</feature>
<accession>A0A5B0MFH0</accession>
<comment type="caution">
    <text evidence="3">The sequence shown here is derived from an EMBL/GenBank/DDBJ whole genome shotgun (WGS) entry which is preliminary data.</text>
</comment>
<organism evidence="3 4">
    <name type="scientific">Puccinia graminis f. sp. tritici</name>
    <dbReference type="NCBI Taxonomy" id="56615"/>
    <lineage>
        <taxon>Eukaryota</taxon>
        <taxon>Fungi</taxon>
        <taxon>Dikarya</taxon>
        <taxon>Basidiomycota</taxon>
        <taxon>Pucciniomycotina</taxon>
        <taxon>Pucciniomycetes</taxon>
        <taxon>Pucciniales</taxon>
        <taxon>Pucciniaceae</taxon>
        <taxon>Puccinia</taxon>
    </lineage>
</organism>
<feature type="region of interest" description="Disordered" evidence="1">
    <location>
        <begin position="217"/>
        <end position="255"/>
    </location>
</feature>
<evidence type="ECO:0000313" key="3">
    <source>
        <dbReference type="EMBL" id="KAA1074640.1"/>
    </source>
</evidence>
<gene>
    <name evidence="3" type="ORF">PGT21_014319</name>
</gene>
<dbReference type="Proteomes" id="UP000324748">
    <property type="component" value="Unassembled WGS sequence"/>
</dbReference>
<protein>
    <submittedName>
        <fullName evidence="3">Uncharacterized protein</fullName>
    </submittedName>
</protein>
<feature type="compositionally biased region" description="Polar residues" evidence="1">
    <location>
        <begin position="58"/>
        <end position="86"/>
    </location>
</feature>